<dbReference type="InterPro" id="IPR050131">
    <property type="entry name" value="Peptidase_S8_subtilisin-like"/>
</dbReference>
<dbReference type="InterPro" id="IPR015500">
    <property type="entry name" value="Peptidase_S8_subtilisin-rel"/>
</dbReference>
<dbReference type="InterPro" id="IPR036852">
    <property type="entry name" value="Peptidase_S8/S53_dom_sf"/>
</dbReference>
<dbReference type="GO" id="GO:0004252">
    <property type="term" value="F:serine-type endopeptidase activity"/>
    <property type="evidence" value="ECO:0007669"/>
    <property type="project" value="UniProtKB-UniRule"/>
</dbReference>
<dbReference type="Gene3D" id="2.60.40.10">
    <property type="entry name" value="Immunoglobulins"/>
    <property type="match status" value="1"/>
</dbReference>
<dbReference type="PRINTS" id="PR00723">
    <property type="entry name" value="SUBTILISIN"/>
</dbReference>
<feature type="region of interest" description="Disordered" evidence="8">
    <location>
        <begin position="1"/>
        <end position="22"/>
    </location>
</feature>
<comment type="similarity">
    <text evidence="1 6 7">Belongs to the peptidase S8 family.</text>
</comment>
<dbReference type="PROSITE" id="PS51892">
    <property type="entry name" value="SUBTILASE"/>
    <property type="match status" value="1"/>
</dbReference>
<feature type="active site" description="Charge relay system" evidence="5 6">
    <location>
        <position position="291"/>
    </location>
</feature>
<dbReference type="PROSITE" id="PS00137">
    <property type="entry name" value="SUBTILASE_HIS"/>
    <property type="match status" value="1"/>
</dbReference>
<dbReference type="Gene3D" id="3.40.50.200">
    <property type="entry name" value="Peptidase S8/S53 domain"/>
    <property type="match status" value="1"/>
</dbReference>
<dbReference type="InterPro" id="IPR000209">
    <property type="entry name" value="Peptidase_S8/S53_dom"/>
</dbReference>
<dbReference type="InterPro" id="IPR013783">
    <property type="entry name" value="Ig-like_fold"/>
</dbReference>
<dbReference type="GO" id="GO:0005975">
    <property type="term" value="P:carbohydrate metabolic process"/>
    <property type="evidence" value="ECO:0007669"/>
    <property type="project" value="UniProtKB-ARBA"/>
</dbReference>
<evidence type="ECO:0000259" key="9">
    <source>
        <dbReference type="Pfam" id="PF00082"/>
    </source>
</evidence>
<evidence type="ECO:0000256" key="6">
    <source>
        <dbReference type="PROSITE-ProRule" id="PRU01240"/>
    </source>
</evidence>
<dbReference type="InterPro" id="IPR023828">
    <property type="entry name" value="Peptidase_S8_Ser-AS"/>
</dbReference>
<feature type="active site" description="Charge relay system" evidence="5 6">
    <location>
        <position position="259"/>
    </location>
</feature>
<evidence type="ECO:0000256" key="3">
    <source>
        <dbReference type="ARBA" id="ARBA00022801"/>
    </source>
</evidence>
<dbReference type="Pfam" id="PF00082">
    <property type="entry name" value="Peptidase_S8"/>
    <property type="match status" value="1"/>
</dbReference>
<dbReference type="PROSITE" id="PS00138">
    <property type="entry name" value="SUBTILASE_SER"/>
    <property type="match status" value="1"/>
</dbReference>
<evidence type="ECO:0000256" key="4">
    <source>
        <dbReference type="ARBA" id="ARBA00022825"/>
    </source>
</evidence>
<dbReference type="EMBL" id="VUOB01000066">
    <property type="protein sequence ID" value="KAA2253363.1"/>
    <property type="molecule type" value="Genomic_DNA"/>
</dbReference>
<comment type="caution">
    <text evidence="10">The sequence shown here is derived from an EMBL/GenBank/DDBJ whole genome shotgun (WGS) entry which is preliminary data.</text>
</comment>
<gene>
    <name evidence="10" type="ORF">F0L68_33160</name>
</gene>
<accession>A0A5B2WMW6</accession>
<evidence type="ECO:0000313" key="11">
    <source>
        <dbReference type="Proteomes" id="UP000323454"/>
    </source>
</evidence>
<dbReference type="Proteomes" id="UP000323454">
    <property type="component" value="Unassembled WGS sequence"/>
</dbReference>
<dbReference type="GO" id="GO:0006508">
    <property type="term" value="P:proteolysis"/>
    <property type="evidence" value="ECO:0007669"/>
    <property type="project" value="UniProtKB-KW"/>
</dbReference>
<dbReference type="PROSITE" id="PS00136">
    <property type="entry name" value="SUBTILASE_ASP"/>
    <property type="match status" value="1"/>
</dbReference>
<keyword evidence="4 6" id="KW-0720">Serine protease</keyword>
<evidence type="ECO:0000256" key="5">
    <source>
        <dbReference type="PIRSR" id="PIRSR615500-1"/>
    </source>
</evidence>
<evidence type="ECO:0000313" key="10">
    <source>
        <dbReference type="EMBL" id="KAA2253363.1"/>
    </source>
</evidence>
<dbReference type="AlphaFoldDB" id="A0A5B2WMW6"/>
<keyword evidence="2 6" id="KW-0645">Protease</keyword>
<evidence type="ECO:0000256" key="2">
    <source>
        <dbReference type="ARBA" id="ARBA00022670"/>
    </source>
</evidence>
<dbReference type="PANTHER" id="PTHR43806:SF11">
    <property type="entry name" value="CEREVISIN-RELATED"/>
    <property type="match status" value="1"/>
</dbReference>
<dbReference type="PANTHER" id="PTHR43806">
    <property type="entry name" value="PEPTIDASE S8"/>
    <property type="match status" value="1"/>
</dbReference>
<keyword evidence="11" id="KW-1185">Reference proteome</keyword>
<evidence type="ECO:0000256" key="8">
    <source>
        <dbReference type="SAM" id="MobiDB-lite"/>
    </source>
</evidence>
<dbReference type="PIRSF" id="PIRSF037854">
    <property type="entry name" value="Dihydropyridine_esterase"/>
    <property type="match status" value="1"/>
</dbReference>
<sequence>MARGYSSHAQLIIRRRPPAGKEIHDRRYQLHSRGSVHRRIGTSAMAAVLAFGTALGMTHAASAAPNVATSKENQATGSGQERAVTLITGDRVLVRDGATAGTVQPGHGRENVGFSTFHVPGHLYVIPRDAMALLAQDRLDRRLFDVTTLIDAGYDDAQRDSLPLIVTHSAAQPLAANTLGASVTRDLPSVRGSAVLDAKSGTAGLWQALTARGVASGVDKVWLDGKRAPSLDRSVPQIGAPIAWQAGYTGTGVKVAVLDTGIDATHPDLAGKIAAEKNFSPEADTLDHVGHGTHVASTIAGTGAKSGGKFKGVAPDATLLNGKVCALNGCPESSILAGMQWAADQGAAVANLSLGGTDSGGDDPLKQAVNTLSAQHGILFVIAAGNAGPSDGSISSPASAEAALAVGAIDRDESLAFFSSRGPRTGDDAIKPDITAPGVGIVAAKSTTGVIGTPAVDGYVALSGTSMATPHVAGSAALLAQQHPDWKGTQLKAALTASAKPNTTLNVFQQGSGRVDVGKAISENITTEPTNLSLPTQPWPHTNDKPVSKTITYHNTGKTDTTLSLAIDGTGPDGKPIPAGLFSLSTTTVTIPAGGQTQVTVTANTKAGNVDGPYSGTLVATSGTTTTRTPVGITREVESYTLTVRYTDVAGAPATQASSLLIGLDNFKFIPLSPQNGTATVRVPKGAYLLDSLVGGTSPTGLPTFAWLPAPGLNLSKDTAIDADARLAKPIRVTPPDPTPRLALGEVGFNLKTATGGFGSSFVTFGDGLSRLSTAHIGPALPADRLSSHVNTQWTATDGSPTFYRLAWAQPSRVFTGIDKTVTKDQLAEVHYAFGPAPTGRTGLKGAAPVSSGGGGGWSALFPVGLPGTATEYLTTDGVQWGADLLQLNGNTLEAQEIADPGNYHAGRTYRERLHYAVFSPVLPAPPIPQLWVTRNGDTINVDLPLVGDSSGASLGLSTVTGSTTLFLGDKKIGESGHPGQGKFTVPAEPGSYRLTVQGTPGAALELSTQVTTTWTFDSSHVAGTDYARLPISVVRFNPKLDDNNAARAGRLALVPLSVQRQQGAPQASTRHLSLEVSYDDGDNWFPAPVIGDVALVWHPFDAQFVSLRAKATSSDGTAVEETVIRAYKLTKQELTKQEPLTNQ</sequence>
<organism evidence="10 11">
    <name type="scientific">Solihabitans fulvus</name>
    <dbReference type="NCBI Taxonomy" id="1892852"/>
    <lineage>
        <taxon>Bacteria</taxon>
        <taxon>Bacillati</taxon>
        <taxon>Actinomycetota</taxon>
        <taxon>Actinomycetes</taxon>
        <taxon>Pseudonocardiales</taxon>
        <taxon>Pseudonocardiaceae</taxon>
        <taxon>Solihabitans</taxon>
    </lineage>
</organism>
<evidence type="ECO:0000256" key="1">
    <source>
        <dbReference type="ARBA" id="ARBA00011073"/>
    </source>
</evidence>
<dbReference type="InterPro" id="IPR017297">
    <property type="entry name" value="Peptidase_S8A_DPH-A"/>
</dbReference>
<proteinExistence type="inferred from homology"/>
<feature type="active site" description="Charge relay system" evidence="5 6">
    <location>
        <position position="466"/>
    </location>
</feature>
<dbReference type="SUPFAM" id="SSF52743">
    <property type="entry name" value="Subtilisin-like"/>
    <property type="match status" value="1"/>
</dbReference>
<dbReference type="InterPro" id="IPR023827">
    <property type="entry name" value="Peptidase_S8_Asp-AS"/>
</dbReference>
<reference evidence="10 11" key="1">
    <citation type="submission" date="2019-09" db="EMBL/GenBank/DDBJ databases">
        <title>Goodfellowia gen. nov., a new genus of the Pseudonocardineae related to Actinoalloteichus, containing Goodfellowia coeruleoviolacea gen. nov., comb. nov. gen. nov., comb. nov.</title>
        <authorList>
            <person name="Labeda D."/>
        </authorList>
    </citation>
    <scope>NUCLEOTIDE SEQUENCE [LARGE SCALE GENOMIC DNA]</scope>
    <source>
        <strain evidence="10 11">AN110305</strain>
    </source>
</reference>
<protein>
    <submittedName>
        <fullName evidence="10">S8 family serine peptidase</fullName>
    </submittedName>
</protein>
<keyword evidence="3 6" id="KW-0378">Hydrolase</keyword>
<name>A0A5B2WMW6_9PSEU</name>
<dbReference type="OrthoDB" id="9795680at2"/>
<dbReference type="InterPro" id="IPR022398">
    <property type="entry name" value="Peptidase_S8_His-AS"/>
</dbReference>
<evidence type="ECO:0000256" key="7">
    <source>
        <dbReference type="RuleBase" id="RU003355"/>
    </source>
</evidence>
<reference evidence="10 11" key="2">
    <citation type="submission" date="2019-09" db="EMBL/GenBank/DDBJ databases">
        <authorList>
            <person name="Jin C."/>
        </authorList>
    </citation>
    <scope>NUCLEOTIDE SEQUENCE [LARGE SCALE GENOMIC DNA]</scope>
    <source>
        <strain evidence="10 11">AN110305</strain>
    </source>
</reference>
<feature type="domain" description="Peptidase S8/S53" evidence="9">
    <location>
        <begin position="250"/>
        <end position="511"/>
    </location>
</feature>